<accession>A0A914SAN8</accession>
<sequence>MSADMAMDLKSRGVCVVSLWPGTVKTELSKKLVTSGKLSALTGLSQVSIFLLKMLSIFKVTADAYLERSLGSCDLRFLLWFLDRKAISN</sequence>
<evidence type="ECO:0000313" key="1">
    <source>
        <dbReference type="Proteomes" id="UP000887564"/>
    </source>
</evidence>
<reference evidence="2" key="1">
    <citation type="submission" date="2022-11" db="UniProtKB">
        <authorList>
            <consortium name="WormBaseParasite"/>
        </authorList>
    </citation>
    <scope>IDENTIFICATION</scope>
</reference>
<keyword evidence="1" id="KW-1185">Reference proteome</keyword>
<dbReference type="Proteomes" id="UP000887564">
    <property type="component" value="Unplaced"/>
</dbReference>
<organism evidence="1 2">
    <name type="scientific">Parascaris equorum</name>
    <name type="common">Equine roundworm</name>
    <dbReference type="NCBI Taxonomy" id="6256"/>
    <lineage>
        <taxon>Eukaryota</taxon>
        <taxon>Metazoa</taxon>
        <taxon>Ecdysozoa</taxon>
        <taxon>Nematoda</taxon>
        <taxon>Chromadorea</taxon>
        <taxon>Rhabditida</taxon>
        <taxon>Spirurina</taxon>
        <taxon>Ascaridomorpha</taxon>
        <taxon>Ascaridoidea</taxon>
        <taxon>Ascarididae</taxon>
        <taxon>Parascaris</taxon>
    </lineage>
</organism>
<proteinExistence type="predicted"/>
<protein>
    <submittedName>
        <fullName evidence="2">Uncharacterized protein</fullName>
    </submittedName>
</protein>
<dbReference type="AlphaFoldDB" id="A0A914SAN8"/>
<evidence type="ECO:0000313" key="2">
    <source>
        <dbReference type="WBParaSite" id="PEQ_0001441501-mRNA-1"/>
    </source>
</evidence>
<dbReference type="WBParaSite" id="PEQ_0001441501-mRNA-1">
    <property type="protein sequence ID" value="PEQ_0001441501-mRNA-1"/>
    <property type="gene ID" value="PEQ_0001441501"/>
</dbReference>
<name>A0A914SAN8_PAREQ</name>